<evidence type="ECO:0000313" key="4">
    <source>
        <dbReference type="EMBL" id="VDN48162.1"/>
    </source>
</evidence>
<dbReference type="Proteomes" id="UP000279029">
    <property type="component" value="Chromosome"/>
</dbReference>
<feature type="domain" description="Transcriptional repressor PaaX-like N-terminal" evidence="1">
    <location>
        <begin position="25"/>
        <end position="77"/>
    </location>
</feature>
<dbReference type="InterPro" id="IPR013225">
    <property type="entry name" value="PaaX_C"/>
</dbReference>
<evidence type="ECO:0000259" key="2">
    <source>
        <dbReference type="Pfam" id="PF08223"/>
    </source>
</evidence>
<evidence type="ECO:0000259" key="3">
    <source>
        <dbReference type="Pfam" id="PF20803"/>
    </source>
</evidence>
<dbReference type="PANTHER" id="PTHR30319:SF1">
    <property type="entry name" value="TRANSCRIPTIONAL REPRESSOR PAAX"/>
    <property type="match status" value="1"/>
</dbReference>
<dbReference type="PANTHER" id="PTHR30319">
    <property type="entry name" value="PHENYLACETIC ACID REGULATOR-RELATED TRANSCRIPTIONAL REPRESSOR"/>
    <property type="match status" value="1"/>
</dbReference>
<reference evidence="4 5" key="1">
    <citation type="submission" date="2018-09" db="EMBL/GenBank/DDBJ databases">
        <authorList>
            <person name="Postec A."/>
        </authorList>
    </citation>
    <scope>NUCLEOTIDE SEQUENCE [LARGE SCALE GENOMIC DNA]</scope>
    <source>
        <strain evidence="4">70B-A</strain>
    </source>
</reference>
<feature type="domain" description="Transcriptional repressor PaaX-like C-terminal" evidence="2">
    <location>
        <begin position="188"/>
        <end position="275"/>
    </location>
</feature>
<dbReference type="InterPro" id="IPR036388">
    <property type="entry name" value="WH-like_DNA-bd_sf"/>
</dbReference>
<dbReference type="Pfam" id="PF08223">
    <property type="entry name" value="PaaX_C"/>
    <property type="match status" value="1"/>
</dbReference>
<dbReference type="Gene3D" id="1.10.10.10">
    <property type="entry name" value="Winged helix-like DNA-binding domain superfamily/Winged helix DNA-binding domain"/>
    <property type="match status" value="1"/>
</dbReference>
<dbReference type="GO" id="GO:0006351">
    <property type="term" value="P:DNA-templated transcription"/>
    <property type="evidence" value="ECO:0007669"/>
    <property type="project" value="InterPro"/>
</dbReference>
<dbReference type="PIRSF" id="PIRSF020623">
    <property type="entry name" value="PaaX"/>
    <property type="match status" value="1"/>
</dbReference>
<dbReference type="InterPro" id="IPR011965">
    <property type="entry name" value="PaaX_trns_reg"/>
</dbReference>
<evidence type="ECO:0000313" key="5">
    <source>
        <dbReference type="Proteomes" id="UP000279029"/>
    </source>
</evidence>
<keyword evidence="5" id="KW-1185">Reference proteome</keyword>
<dbReference type="EMBL" id="LR130778">
    <property type="protein sequence ID" value="VDN48162.1"/>
    <property type="molecule type" value="Genomic_DNA"/>
</dbReference>
<dbReference type="InterPro" id="IPR048846">
    <property type="entry name" value="PaaX-like_central"/>
</dbReference>
<dbReference type="OrthoDB" id="2270427at2"/>
<organism evidence="4 5">
    <name type="scientific">Petrocella atlantisensis</name>
    <dbReference type="NCBI Taxonomy" id="2173034"/>
    <lineage>
        <taxon>Bacteria</taxon>
        <taxon>Bacillati</taxon>
        <taxon>Bacillota</taxon>
        <taxon>Clostridia</taxon>
        <taxon>Lachnospirales</taxon>
        <taxon>Vallitaleaceae</taxon>
        <taxon>Petrocella</taxon>
    </lineage>
</organism>
<name>A0A3P7S097_9FIRM</name>
<proteinExistence type="predicted"/>
<gene>
    <name evidence="4" type="ORF">PATL70BA_2270</name>
</gene>
<dbReference type="AlphaFoldDB" id="A0A3P7S097"/>
<dbReference type="Pfam" id="PF20803">
    <property type="entry name" value="PaaX_M"/>
    <property type="match status" value="1"/>
</dbReference>
<evidence type="ECO:0000259" key="1">
    <source>
        <dbReference type="Pfam" id="PF07848"/>
    </source>
</evidence>
<dbReference type="Pfam" id="PF07848">
    <property type="entry name" value="PaaX"/>
    <property type="match status" value="1"/>
</dbReference>
<accession>A0A3P7S097</accession>
<dbReference type="KEGG" id="cbar:PATL70BA_2270"/>
<feature type="domain" description="Transcriptional repressor PaaX-like central Cas2-like" evidence="3">
    <location>
        <begin position="104"/>
        <end position="169"/>
    </location>
</feature>
<protein>
    <recommendedName>
        <fullName evidence="6">PaaX-like C-terminal domain-containing protein</fullName>
    </recommendedName>
</protein>
<evidence type="ECO:0008006" key="6">
    <source>
        <dbReference type="Google" id="ProtNLM"/>
    </source>
</evidence>
<dbReference type="InterPro" id="IPR012906">
    <property type="entry name" value="PaaX-like_N"/>
</dbReference>
<sequence>MRVILRKENSSTSNLLFVYNIGYSRIHKKSFHLSSLLQIMSKFNKTETATRMALSRACKAGILETSKPGKEVVYTLTPVALQFIQAWNVDAQSCWKRFALRKIPWEGKWHFIHISLNDSTKRGELSEKLLQAGYVQINTQTWLSTNNRDDTVKSILGDIGVEADMASVYGELEVSMDMGRFLDKTYGLPKLAKKYIEFVNAYQPMLDQLNEDLSTVKEGKALQVLHGLGYAYFSIATGDPMLPRMLLPEWPGDQATALMHDLQKILESTSWEYLKDFN</sequence>
<dbReference type="RefSeq" id="WP_125137340.1">
    <property type="nucleotide sequence ID" value="NZ_LR130778.1"/>
</dbReference>